<reference evidence="7" key="2">
    <citation type="journal article" date="2023" name="IMA Fungus">
        <title>Comparative genomic study of the Penicillium genus elucidates a diverse pangenome and 15 lateral gene transfer events.</title>
        <authorList>
            <person name="Petersen C."/>
            <person name="Sorensen T."/>
            <person name="Nielsen M.R."/>
            <person name="Sondergaard T.E."/>
            <person name="Sorensen J.L."/>
            <person name="Fitzpatrick D.A."/>
            <person name="Frisvad J.C."/>
            <person name="Nielsen K.L."/>
        </authorList>
    </citation>
    <scope>NUCLEOTIDE SEQUENCE</scope>
    <source>
        <strain evidence="7">IBT 19713</strain>
    </source>
</reference>
<keyword evidence="2" id="KW-0813">Transport</keyword>
<keyword evidence="4 6" id="KW-1133">Transmembrane helix</keyword>
<dbReference type="GO" id="GO:0016020">
    <property type="term" value="C:membrane"/>
    <property type="evidence" value="ECO:0007669"/>
    <property type="project" value="UniProtKB-SubCell"/>
</dbReference>
<name>A0A9W9NHT8_9EURO</name>
<feature type="transmembrane region" description="Helical" evidence="6">
    <location>
        <begin position="336"/>
        <end position="354"/>
    </location>
</feature>
<dbReference type="PANTHER" id="PTHR45649:SF25">
    <property type="entry name" value="TRANSPORTER, PUTATIVE (EUROFUNG)-RELATED"/>
    <property type="match status" value="1"/>
</dbReference>
<feature type="transmembrane region" description="Helical" evidence="6">
    <location>
        <begin position="79"/>
        <end position="96"/>
    </location>
</feature>
<feature type="transmembrane region" description="Helical" evidence="6">
    <location>
        <begin position="455"/>
        <end position="474"/>
    </location>
</feature>
<evidence type="ECO:0000313" key="7">
    <source>
        <dbReference type="EMBL" id="KAJ5220117.1"/>
    </source>
</evidence>
<evidence type="ECO:0008006" key="9">
    <source>
        <dbReference type="Google" id="ProtNLM"/>
    </source>
</evidence>
<dbReference type="GeneID" id="83205920"/>
<evidence type="ECO:0000313" key="8">
    <source>
        <dbReference type="Proteomes" id="UP001150941"/>
    </source>
</evidence>
<dbReference type="AlphaFoldDB" id="A0A9W9NHT8"/>
<keyword evidence="5 6" id="KW-0472">Membrane</keyword>
<dbReference type="InterPro" id="IPR002293">
    <property type="entry name" value="AA/rel_permease1"/>
</dbReference>
<evidence type="ECO:0000256" key="4">
    <source>
        <dbReference type="ARBA" id="ARBA00022989"/>
    </source>
</evidence>
<organism evidence="7 8">
    <name type="scientific">Penicillium chermesinum</name>
    <dbReference type="NCBI Taxonomy" id="63820"/>
    <lineage>
        <taxon>Eukaryota</taxon>
        <taxon>Fungi</taxon>
        <taxon>Dikarya</taxon>
        <taxon>Ascomycota</taxon>
        <taxon>Pezizomycotina</taxon>
        <taxon>Eurotiomycetes</taxon>
        <taxon>Eurotiomycetidae</taxon>
        <taxon>Eurotiales</taxon>
        <taxon>Aspergillaceae</taxon>
        <taxon>Penicillium</taxon>
    </lineage>
</organism>
<evidence type="ECO:0000256" key="5">
    <source>
        <dbReference type="ARBA" id="ARBA00023136"/>
    </source>
</evidence>
<evidence type="ECO:0000256" key="2">
    <source>
        <dbReference type="ARBA" id="ARBA00022448"/>
    </source>
</evidence>
<dbReference type="OrthoDB" id="3257095at2759"/>
<feature type="non-terminal residue" evidence="7">
    <location>
        <position position="1"/>
    </location>
</feature>
<evidence type="ECO:0000256" key="3">
    <source>
        <dbReference type="ARBA" id="ARBA00022692"/>
    </source>
</evidence>
<dbReference type="Proteomes" id="UP001150941">
    <property type="component" value="Unassembled WGS sequence"/>
</dbReference>
<feature type="transmembrane region" description="Helical" evidence="6">
    <location>
        <begin position="198"/>
        <end position="217"/>
    </location>
</feature>
<dbReference type="EMBL" id="JAPQKS010000007">
    <property type="protein sequence ID" value="KAJ5220117.1"/>
    <property type="molecule type" value="Genomic_DNA"/>
</dbReference>
<accession>A0A9W9NHT8</accession>
<comment type="subcellular location">
    <subcellularLocation>
        <location evidence="1">Membrane</location>
        <topology evidence="1">Multi-pass membrane protein</topology>
    </subcellularLocation>
</comment>
<feature type="transmembrane region" description="Helical" evidence="6">
    <location>
        <begin position="420"/>
        <end position="443"/>
    </location>
</feature>
<feature type="transmembrane region" description="Helical" evidence="6">
    <location>
        <begin position="51"/>
        <end position="73"/>
    </location>
</feature>
<feature type="transmembrane region" description="Helical" evidence="6">
    <location>
        <begin position="277"/>
        <end position="299"/>
    </location>
</feature>
<gene>
    <name evidence="7" type="ORF">N7468_009321</name>
</gene>
<feature type="transmembrane region" description="Helical" evidence="6">
    <location>
        <begin position="360"/>
        <end position="386"/>
    </location>
</feature>
<proteinExistence type="predicted"/>
<keyword evidence="3 6" id="KW-0812">Transmembrane</keyword>
<feature type="transmembrane region" description="Helical" evidence="6">
    <location>
        <begin position="238"/>
        <end position="257"/>
    </location>
</feature>
<dbReference type="Pfam" id="PF13520">
    <property type="entry name" value="AA_permease_2"/>
    <property type="match status" value="2"/>
</dbReference>
<reference evidence="7" key="1">
    <citation type="submission" date="2022-11" db="EMBL/GenBank/DDBJ databases">
        <authorList>
            <person name="Petersen C."/>
        </authorList>
    </citation>
    <scope>NUCLEOTIDE SEQUENCE</scope>
    <source>
        <strain evidence="7">IBT 19713</strain>
    </source>
</reference>
<evidence type="ECO:0000256" key="6">
    <source>
        <dbReference type="SAM" id="Phobius"/>
    </source>
</evidence>
<dbReference type="RefSeq" id="XP_058326947.1">
    <property type="nucleotide sequence ID" value="XM_058478617.1"/>
</dbReference>
<comment type="caution">
    <text evidence="7">The sequence shown here is derived from an EMBL/GenBank/DDBJ whole genome shotgun (WGS) entry which is preliminary data.</text>
</comment>
<dbReference type="Gene3D" id="1.20.1740.10">
    <property type="entry name" value="Amino acid/polyamine transporter I"/>
    <property type="match status" value="1"/>
</dbReference>
<sequence length="491" mass="54199">NAIYTRMAYQEMRNRVAPSSHHDPLRGPAIRNRDDVQLQRLGKRPSLKRNFGMLSLVGFSCLILLTWEGIVVVGPAGVMYAYFFAWTGTACCFLVLGELASMAPTSGGQYHWCAMLAPMHCMKFLSYVTGWLTVIGWQVANAATNHLCAVLIQNIIQFNHQSYSPDAWKRVMICWGVQLLSLGTNLIGGKFLPRLETLALVIHVLGFFGIMIPLAYMSEHRTSQQVFQDFWNSGGFSMQSLSWFVGSIGCAGAFAGGDGAVHMAEEVENAAVALPRALLITLIINGFLGVGMMVVLLYCMDNIELALKASTGYSAVEFFYRATGSKSGAISLPRRLPTYAIYLAVTVSVLISLIDIGSEIAHTVMISIAIPGWYSSYLIVELLLLYHRCRGQIALQVDYDDTKINTPGEKLVWGPFRVPGIWGILVNGYAIVYSVLVIFFSFWPAEMRPTATGMNYSVVSTGGTVILAIVYYVCKARHVYRGPIMETSMYD</sequence>
<dbReference type="GO" id="GO:0022857">
    <property type="term" value="F:transmembrane transporter activity"/>
    <property type="evidence" value="ECO:0007669"/>
    <property type="project" value="InterPro"/>
</dbReference>
<protein>
    <recommendedName>
        <fullName evidence="9">Amino acid permease</fullName>
    </recommendedName>
</protein>
<dbReference type="PANTHER" id="PTHR45649">
    <property type="entry name" value="AMINO-ACID PERMEASE BAT1"/>
    <property type="match status" value="1"/>
</dbReference>
<evidence type="ECO:0000256" key="1">
    <source>
        <dbReference type="ARBA" id="ARBA00004141"/>
    </source>
</evidence>
<keyword evidence="8" id="KW-1185">Reference proteome</keyword>
<dbReference type="PIRSF" id="PIRSF006060">
    <property type="entry name" value="AA_transporter"/>
    <property type="match status" value="1"/>
</dbReference>